<dbReference type="EMBL" id="CAJJDN010000009">
    <property type="protein sequence ID" value="CAD8055830.1"/>
    <property type="molecule type" value="Genomic_DNA"/>
</dbReference>
<comment type="caution">
    <text evidence="2">The sequence shown here is derived from an EMBL/GenBank/DDBJ whole genome shotgun (WGS) entry which is preliminary data.</text>
</comment>
<feature type="transmembrane region" description="Helical" evidence="1">
    <location>
        <begin position="118"/>
        <end position="137"/>
    </location>
</feature>
<keyword evidence="1" id="KW-0472">Membrane</keyword>
<evidence type="ECO:0000313" key="2">
    <source>
        <dbReference type="EMBL" id="CAD8055830.1"/>
    </source>
</evidence>
<feature type="transmembrane region" description="Helical" evidence="1">
    <location>
        <begin position="209"/>
        <end position="229"/>
    </location>
</feature>
<sequence>MTITDKLCFGFSIAALVIYVSLFGISNILGYGPVNQPMSNGKQCNLIYFPDPKDISKTFCLEECPKTGDTKLHCDNCSGNIINTDEYNHGCIPTLYSQLSQVMPALETPTLNNFTQSLISNSEFLFTGLLLLLAFLYLSQRVTRQYFSILNSFQTKFYPYGLLWLSIIMAYRLSNFHDINKLERAGESRQLNQQSIEILIEAFNHKSTYTIVLLILIKIFIGSVISQCFNQNDKEGYRLKSYISLVLRKKLELYTFRYNSAIQVLVIVNFLIFYYSTTASLSIGSINSSKPAYSQYQPSILGIILAILAFCLFIYISRILRLYTDYFIYFFTLKQLLWEQEESISILKNSFEAFGTISLLAFKQIINSPKNIGIKFMNLIKKPQIAQKWENDLSLLSSLTIGRQVYYLTQNQINNQAIASYQLQESIDALHIQDLEIVYQLYQQAETILRHSGWSIGCLIGLINSLFGCGFSTILLMVPLSCDLNYVIGAQIIKGFFTFGLIDGNIDDNKLMNYYKTIIQIEKEEHLSKKNKLQQN</sequence>
<name>A0A8S1KJZ6_9CILI</name>
<reference evidence="2" key="1">
    <citation type="submission" date="2021-01" db="EMBL/GenBank/DDBJ databases">
        <authorList>
            <consortium name="Genoscope - CEA"/>
            <person name="William W."/>
        </authorList>
    </citation>
    <scope>NUCLEOTIDE SEQUENCE</scope>
</reference>
<dbReference type="OrthoDB" id="295982at2759"/>
<feature type="transmembrane region" description="Helical" evidence="1">
    <location>
        <begin position="456"/>
        <end position="478"/>
    </location>
</feature>
<organism evidence="2 3">
    <name type="scientific">Paramecium sonneborni</name>
    <dbReference type="NCBI Taxonomy" id="65129"/>
    <lineage>
        <taxon>Eukaryota</taxon>
        <taxon>Sar</taxon>
        <taxon>Alveolata</taxon>
        <taxon>Ciliophora</taxon>
        <taxon>Intramacronucleata</taxon>
        <taxon>Oligohymenophorea</taxon>
        <taxon>Peniculida</taxon>
        <taxon>Parameciidae</taxon>
        <taxon>Paramecium</taxon>
    </lineage>
</organism>
<feature type="transmembrane region" description="Helical" evidence="1">
    <location>
        <begin position="157"/>
        <end position="174"/>
    </location>
</feature>
<feature type="transmembrane region" description="Helical" evidence="1">
    <location>
        <begin position="484"/>
        <end position="502"/>
    </location>
</feature>
<evidence type="ECO:0000313" key="3">
    <source>
        <dbReference type="Proteomes" id="UP000692954"/>
    </source>
</evidence>
<evidence type="ECO:0000256" key="1">
    <source>
        <dbReference type="SAM" id="Phobius"/>
    </source>
</evidence>
<keyword evidence="1" id="KW-1133">Transmembrane helix</keyword>
<feature type="transmembrane region" description="Helical" evidence="1">
    <location>
        <begin position="296"/>
        <end position="316"/>
    </location>
</feature>
<gene>
    <name evidence="2" type="ORF">PSON_ATCC_30995.1.T0090442</name>
</gene>
<evidence type="ECO:0008006" key="4">
    <source>
        <dbReference type="Google" id="ProtNLM"/>
    </source>
</evidence>
<keyword evidence="3" id="KW-1185">Reference proteome</keyword>
<accession>A0A8S1KJZ6</accession>
<dbReference type="Proteomes" id="UP000692954">
    <property type="component" value="Unassembled WGS sequence"/>
</dbReference>
<keyword evidence="1" id="KW-0812">Transmembrane</keyword>
<protein>
    <recommendedName>
        <fullName evidence="4">Transmembrane protein</fullName>
    </recommendedName>
</protein>
<proteinExistence type="predicted"/>
<feature type="transmembrane region" description="Helical" evidence="1">
    <location>
        <begin position="7"/>
        <end position="29"/>
    </location>
</feature>
<dbReference type="AlphaFoldDB" id="A0A8S1KJZ6"/>
<feature type="transmembrane region" description="Helical" evidence="1">
    <location>
        <begin position="258"/>
        <end position="276"/>
    </location>
</feature>